<comment type="caution">
    <text evidence="3">The sequence shown here is derived from an EMBL/GenBank/DDBJ whole genome shotgun (WGS) entry which is preliminary data.</text>
</comment>
<evidence type="ECO:0000313" key="4">
    <source>
        <dbReference type="Proteomes" id="UP000242444"/>
    </source>
</evidence>
<organism evidence="3 4">
    <name type="scientific">Amycolatopsis antarctica</name>
    <dbReference type="NCBI Taxonomy" id="1854586"/>
    <lineage>
        <taxon>Bacteria</taxon>
        <taxon>Bacillati</taxon>
        <taxon>Actinomycetota</taxon>
        <taxon>Actinomycetes</taxon>
        <taxon>Pseudonocardiales</taxon>
        <taxon>Pseudonocardiaceae</taxon>
        <taxon>Amycolatopsis</taxon>
    </lineage>
</organism>
<dbReference type="OrthoDB" id="3734014at2"/>
<feature type="signal peptide" evidence="2">
    <location>
        <begin position="1"/>
        <end position="31"/>
    </location>
</feature>
<accession>A0A263DCH7</accession>
<evidence type="ECO:0000256" key="1">
    <source>
        <dbReference type="SAM" id="MobiDB-lite"/>
    </source>
</evidence>
<sequence length="410" mass="41721">MPRFRGSARRTAAVLASAALGLGVCTASGSAAAPAGRSGPAPLVWSATAAGAPPGGNTVTDAGGTRLAGGPPSASARTGERTGIQDLPAETLAAPVGSVGAELDADIPAGARAAADVRTLRADGTWSEWTEIPPDAPATLPEPSATVQARLVLIAPEGAESPRVRGARFAAGPAVAATAARESRAATYRLFATREGLVGGTTANGHVIVPRDHFVALPSRKGLAGKGTGNYTVRVCTENLARCEWAPVWDVGPWNTKDDHWNQPRQTWQDLPLGLPQAQAAYSDGHNGGKDGFGRRVANPAGIDLADGTFWDGLKLTGNAWVQVTYEWTGGGPVGTVTTSGIPLKVRTGPSTATAEAGFAASTAQVRLGCRATGQSVSGTEGTTDAWYLLESGKYVSGAYLRVAAAPPAC</sequence>
<feature type="region of interest" description="Disordered" evidence="1">
    <location>
        <begin position="52"/>
        <end position="80"/>
    </location>
</feature>
<dbReference type="AlphaFoldDB" id="A0A263DCH7"/>
<evidence type="ECO:0000256" key="2">
    <source>
        <dbReference type="SAM" id="SignalP"/>
    </source>
</evidence>
<dbReference type="EMBL" id="NKYE01000001">
    <property type="protein sequence ID" value="OZM75196.1"/>
    <property type="molecule type" value="Genomic_DNA"/>
</dbReference>
<dbReference type="InParanoid" id="A0A263DCH7"/>
<proteinExistence type="predicted"/>
<keyword evidence="2" id="KW-0732">Signal</keyword>
<gene>
    <name evidence="3" type="ORF">CFN78_03280</name>
</gene>
<name>A0A263DCH7_9PSEU</name>
<reference evidence="3 4" key="1">
    <citation type="submission" date="2017-07" db="EMBL/GenBank/DDBJ databases">
        <title>Amycolatopsis antarcticus sp. nov., isolated from the surface of an Antarcticus brown macroalga.</title>
        <authorList>
            <person name="Wang J."/>
            <person name="Leiva S."/>
            <person name="Huang J."/>
            <person name="Huang Y."/>
        </authorList>
    </citation>
    <scope>NUCLEOTIDE SEQUENCE [LARGE SCALE GENOMIC DNA]</scope>
    <source>
        <strain evidence="3 4">AU-G6</strain>
    </source>
</reference>
<evidence type="ECO:0008006" key="5">
    <source>
        <dbReference type="Google" id="ProtNLM"/>
    </source>
</evidence>
<protein>
    <recommendedName>
        <fullName evidence="5">Secreted protein</fullName>
    </recommendedName>
</protein>
<dbReference type="Proteomes" id="UP000242444">
    <property type="component" value="Unassembled WGS sequence"/>
</dbReference>
<feature type="chain" id="PRO_5039554257" description="Secreted protein" evidence="2">
    <location>
        <begin position="32"/>
        <end position="410"/>
    </location>
</feature>
<keyword evidence="4" id="KW-1185">Reference proteome</keyword>
<evidence type="ECO:0000313" key="3">
    <source>
        <dbReference type="EMBL" id="OZM75196.1"/>
    </source>
</evidence>